<keyword evidence="3" id="KW-0328">Glycosyltransferase</keyword>
<dbReference type="InterPro" id="IPR051910">
    <property type="entry name" value="ComF/GntX_DNA_util-trans"/>
</dbReference>
<gene>
    <name evidence="3" type="ORF">BPP43_09730</name>
</gene>
<keyword evidence="4" id="KW-1185">Reference proteome</keyword>
<dbReference type="EMBL" id="CP002873">
    <property type="protein sequence ID" value="AGA67128.1"/>
    <property type="molecule type" value="Genomic_DNA"/>
</dbReference>
<evidence type="ECO:0000259" key="2">
    <source>
        <dbReference type="Pfam" id="PF00156"/>
    </source>
</evidence>
<organism evidence="3 4">
    <name type="scientific">Brachyspira pilosicoli P43/6/78</name>
    <dbReference type="NCBI Taxonomy" id="1042417"/>
    <lineage>
        <taxon>Bacteria</taxon>
        <taxon>Pseudomonadati</taxon>
        <taxon>Spirochaetota</taxon>
        <taxon>Spirochaetia</taxon>
        <taxon>Brachyspirales</taxon>
        <taxon>Brachyspiraceae</taxon>
        <taxon>Brachyspira</taxon>
    </lineage>
</organism>
<dbReference type="GO" id="GO:0016757">
    <property type="term" value="F:glycosyltransferase activity"/>
    <property type="evidence" value="ECO:0007669"/>
    <property type="project" value="UniProtKB-KW"/>
</dbReference>
<accession>A0A3B6VN10</accession>
<sequence>MDLELGDELRAFKKGSINNTPLIFESFFNCYKYLNTNFDLLLYVPSNKNNNVMNFFANTISKTLNIKKSDDILLNKNIKEQKVLETLKEREDNIKNAFTIKNIENIKNKKLLIIDDVYASGATLKELIKLLKENNITNIEVIVFCYRNYNFEQ</sequence>
<name>A0A3B6VN10_BRAPL</name>
<dbReference type="InterPro" id="IPR029057">
    <property type="entry name" value="PRTase-like"/>
</dbReference>
<dbReference type="Gene3D" id="3.40.50.2020">
    <property type="match status" value="1"/>
</dbReference>
<dbReference type="Proteomes" id="UP000010793">
    <property type="component" value="Chromosome"/>
</dbReference>
<dbReference type="SUPFAM" id="SSF53271">
    <property type="entry name" value="PRTase-like"/>
    <property type="match status" value="1"/>
</dbReference>
<dbReference type="Pfam" id="PF00156">
    <property type="entry name" value="Pribosyltran"/>
    <property type="match status" value="1"/>
</dbReference>
<dbReference type="AlphaFoldDB" id="A0A3B6VN10"/>
<dbReference type="InterPro" id="IPR000836">
    <property type="entry name" value="PRTase_dom"/>
</dbReference>
<evidence type="ECO:0000256" key="1">
    <source>
        <dbReference type="ARBA" id="ARBA00008007"/>
    </source>
</evidence>
<reference evidence="3 4" key="1">
    <citation type="journal article" date="2013" name="Genome Announc.">
        <title>Complete Genome Sequence of the Porcine Strain Brachyspira pilosicoli P43/6/78(T.).</title>
        <authorList>
            <person name="Lin C."/>
            <person name="den Bakker H.C."/>
            <person name="Suzuki H."/>
            <person name="Lefebure T."/>
            <person name="Ponnala L."/>
            <person name="Sun Q."/>
            <person name="Stanhope M.J."/>
            <person name="Wiedmann M."/>
            <person name="Duhamel G.E."/>
        </authorList>
    </citation>
    <scope>NUCLEOTIDE SEQUENCE [LARGE SCALE GENOMIC DNA]</scope>
    <source>
        <strain evidence="3 4">P43/6/78</strain>
    </source>
</reference>
<keyword evidence="3" id="KW-0808">Transferase</keyword>
<comment type="similarity">
    <text evidence="1">Belongs to the ComF/GntX family.</text>
</comment>
<dbReference type="PANTHER" id="PTHR47505:SF1">
    <property type="entry name" value="DNA UTILIZATION PROTEIN YHGH"/>
    <property type="match status" value="1"/>
</dbReference>
<dbReference type="RefSeq" id="WP_015274789.1">
    <property type="nucleotide sequence ID" value="NC_019908.1"/>
</dbReference>
<evidence type="ECO:0000313" key="4">
    <source>
        <dbReference type="Proteomes" id="UP000010793"/>
    </source>
</evidence>
<proteinExistence type="inferred from homology"/>
<evidence type="ECO:0000313" key="3">
    <source>
        <dbReference type="EMBL" id="AGA67128.1"/>
    </source>
</evidence>
<dbReference type="CDD" id="cd06223">
    <property type="entry name" value="PRTases_typeI"/>
    <property type="match status" value="1"/>
</dbReference>
<protein>
    <submittedName>
        <fullName evidence="3">Amidophosphoribosyltransferase</fullName>
    </submittedName>
</protein>
<feature type="domain" description="Phosphoribosyltransferase" evidence="2">
    <location>
        <begin position="56"/>
        <end position="148"/>
    </location>
</feature>
<dbReference type="PANTHER" id="PTHR47505">
    <property type="entry name" value="DNA UTILIZATION PROTEIN YHGH"/>
    <property type="match status" value="1"/>
</dbReference>
<dbReference type="KEGG" id="bpip:BPP43_09730"/>